<reference evidence="1" key="1">
    <citation type="journal article" date="2020" name="Stud. Mycol.">
        <title>101 Dothideomycetes genomes: a test case for predicting lifestyles and emergence of pathogens.</title>
        <authorList>
            <person name="Haridas S."/>
            <person name="Albert R."/>
            <person name="Binder M."/>
            <person name="Bloem J."/>
            <person name="Labutti K."/>
            <person name="Salamov A."/>
            <person name="Andreopoulos B."/>
            <person name="Baker S."/>
            <person name="Barry K."/>
            <person name="Bills G."/>
            <person name="Bluhm B."/>
            <person name="Cannon C."/>
            <person name="Castanera R."/>
            <person name="Culley D."/>
            <person name="Daum C."/>
            <person name="Ezra D."/>
            <person name="Gonzalez J."/>
            <person name="Henrissat B."/>
            <person name="Kuo A."/>
            <person name="Liang C."/>
            <person name="Lipzen A."/>
            <person name="Lutzoni F."/>
            <person name="Magnuson J."/>
            <person name="Mondo S."/>
            <person name="Nolan M."/>
            <person name="Ohm R."/>
            <person name="Pangilinan J."/>
            <person name="Park H.-J."/>
            <person name="Ramirez L."/>
            <person name="Alfaro M."/>
            <person name="Sun H."/>
            <person name="Tritt A."/>
            <person name="Yoshinaga Y."/>
            <person name="Zwiers L.-H."/>
            <person name="Turgeon B."/>
            <person name="Goodwin S."/>
            <person name="Spatafora J."/>
            <person name="Crous P."/>
            <person name="Grigoriev I."/>
        </authorList>
    </citation>
    <scope>NUCLEOTIDE SEQUENCE</scope>
    <source>
        <strain evidence="1">ATCC 16933</strain>
    </source>
</reference>
<dbReference type="EMBL" id="MU001694">
    <property type="protein sequence ID" value="KAF2453882.1"/>
    <property type="molecule type" value="Genomic_DNA"/>
</dbReference>
<organism evidence="1 2">
    <name type="scientific">Lineolata rhizophorae</name>
    <dbReference type="NCBI Taxonomy" id="578093"/>
    <lineage>
        <taxon>Eukaryota</taxon>
        <taxon>Fungi</taxon>
        <taxon>Dikarya</taxon>
        <taxon>Ascomycota</taxon>
        <taxon>Pezizomycotina</taxon>
        <taxon>Dothideomycetes</taxon>
        <taxon>Dothideomycetes incertae sedis</taxon>
        <taxon>Lineolatales</taxon>
        <taxon>Lineolataceae</taxon>
        <taxon>Lineolata</taxon>
    </lineage>
</organism>
<gene>
    <name evidence="1" type="ORF">BDY21DRAFT_114341</name>
</gene>
<evidence type="ECO:0000313" key="2">
    <source>
        <dbReference type="Proteomes" id="UP000799766"/>
    </source>
</evidence>
<protein>
    <submittedName>
        <fullName evidence="1">Uncharacterized protein</fullName>
    </submittedName>
</protein>
<sequence>MSTENWPSVRLQGSSNWDTWHAMIHRMASQPPGVWAYINPELSEQEVTALERPEYVHDDDPNYAQHLNMSALNAYDARCTQLDNTRQQIEATVPFQFHEVFSCDVAAYGMLRSLHKRFCPSQMERKQLVRQRYEAIR</sequence>
<keyword evidence="2" id="KW-1185">Reference proteome</keyword>
<dbReference type="Proteomes" id="UP000799766">
    <property type="component" value="Unassembled WGS sequence"/>
</dbReference>
<name>A0A6A6NR48_9PEZI</name>
<proteinExistence type="predicted"/>
<dbReference type="AlphaFoldDB" id="A0A6A6NR48"/>
<accession>A0A6A6NR48</accession>
<evidence type="ECO:0000313" key="1">
    <source>
        <dbReference type="EMBL" id="KAF2453882.1"/>
    </source>
</evidence>